<evidence type="ECO:0000313" key="2">
    <source>
        <dbReference type="Proteomes" id="UP000478052"/>
    </source>
</evidence>
<dbReference type="EMBL" id="VUJU01000828">
    <property type="protein sequence ID" value="KAF0768142.1"/>
    <property type="molecule type" value="Genomic_DNA"/>
</dbReference>
<comment type="caution">
    <text evidence="1">The sequence shown here is derived from an EMBL/GenBank/DDBJ whole genome shotgun (WGS) entry which is preliminary data.</text>
</comment>
<reference evidence="1 2" key="1">
    <citation type="submission" date="2019-08" db="EMBL/GenBank/DDBJ databases">
        <title>Whole genome of Aphis craccivora.</title>
        <authorList>
            <person name="Voronova N.V."/>
            <person name="Shulinski R.S."/>
            <person name="Bandarenka Y.V."/>
            <person name="Zhorov D.G."/>
            <person name="Warner D."/>
        </authorList>
    </citation>
    <scope>NUCLEOTIDE SEQUENCE [LARGE SCALE GENOMIC DNA]</scope>
    <source>
        <strain evidence="1">180601</strain>
        <tissue evidence="1">Whole Body</tissue>
    </source>
</reference>
<name>A0A6G0ZBR3_APHCR</name>
<gene>
    <name evidence="1" type="ORF">FWK35_00015973</name>
</gene>
<dbReference type="AlphaFoldDB" id="A0A6G0ZBR3"/>
<protein>
    <submittedName>
        <fullName evidence="1">Uncharacterized protein</fullName>
    </submittedName>
</protein>
<sequence length="84" mass="10062">MSHTHVEYTARVYLCIWYRRRRRKLARCYCFKNGAGDASSSCGFYFCFQFVYLLQQRALRGNDRLYIYGSMVNMFTRSRTRGAD</sequence>
<keyword evidence="2" id="KW-1185">Reference proteome</keyword>
<proteinExistence type="predicted"/>
<organism evidence="1 2">
    <name type="scientific">Aphis craccivora</name>
    <name type="common">Cowpea aphid</name>
    <dbReference type="NCBI Taxonomy" id="307492"/>
    <lineage>
        <taxon>Eukaryota</taxon>
        <taxon>Metazoa</taxon>
        <taxon>Ecdysozoa</taxon>
        <taxon>Arthropoda</taxon>
        <taxon>Hexapoda</taxon>
        <taxon>Insecta</taxon>
        <taxon>Pterygota</taxon>
        <taxon>Neoptera</taxon>
        <taxon>Paraneoptera</taxon>
        <taxon>Hemiptera</taxon>
        <taxon>Sternorrhyncha</taxon>
        <taxon>Aphidomorpha</taxon>
        <taxon>Aphidoidea</taxon>
        <taxon>Aphididae</taxon>
        <taxon>Aphidini</taxon>
        <taxon>Aphis</taxon>
        <taxon>Aphis</taxon>
    </lineage>
</organism>
<dbReference type="Proteomes" id="UP000478052">
    <property type="component" value="Unassembled WGS sequence"/>
</dbReference>
<accession>A0A6G0ZBR3</accession>
<evidence type="ECO:0000313" key="1">
    <source>
        <dbReference type="EMBL" id="KAF0768142.1"/>
    </source>
</evidence>